<organism evidence="4 5">
    <name type="scientific">Paecilomyces lecythidis</name>
    <dbReference type="NCBI Taxonomy" id="3004212"/>
    <lineage>
        <taxon>Eukaryota</taxon>
        <taxon>Fungi</taxon>
        <taxon>Dikarya</taxon>
        <taxon>Ascomycota</taxon>
        <taxon>Pezizomycotina</taxon>
        <taxon>Eurotiomycetes</taxon>
        <taxon>Eurotiomycetidae</taxon>
        <taxon>Eurotiales</taxon>
        <taxon>Thermoascaceae</taxon>
        <taxon>Paecilomyces</taxon>
    </lineage>
</organism>
<proteinExistence type="predicted"/>
<feature type="coiled-coil region" evidence="1">
    <location>
        <begin position="4"/>
        <end position="35"/>
    </location>
</feature>
<evidence type="ECO:0000256" key="1">
    <source>
        <dbReference type="SAM" id="Coils"/>
    </source>
</evidence>
<keyword evidence="5" id="KW-1185">Reference proteome</keyword>
<sequence>MLLEAKYDHERKAWQEELKEERRARREDVRVLREAMYSLYRFVEQDIPRKFDDVEDKIEGVVDCQQQLQERVMTVDDSTMALEDRVASLEDVQDSNGEEETGDEDEDGNEAIGESIEQSGNDTTRFDTSLAEQTAVQPSVVDNFSASRNIHSYSVIPPPASFETVTPNSLDGNYRNCEESCSTAKSGQTITSTRKDASSILSMKNSAPTETRLIPQHLYRARLNHTLDSNEACIRNAGASRTHLDNQDPSLSWPSSSLHASHPAQLKRKRHGVDHEKAESAAESRHCFTLPSPPPLSLSRPDQAPGRCHVPAYSSFRLTN</sequence>
<dbReference type="EMBL" id="JAVDPF010000016">
    <property type="protein sequence ID" value="KAL1876061.1"/>
    <property type="molecule type" value="Genomic_DNA"/>
</dbReference>
<feature type="region of interest" description="Disordered" evidence="2">
    <location>
        <begin position="241"/>
        <end position="306"/>
    </location>
</feature>
<feature type="region of interest" description="Disordered" evidence="2">
    <location>
        <begin position="89"/>
        <end position="110"/>
    </location>
</feature>
<feature type="compositionally biased region" description="Acidic residues" evidence="2">
    <location>
        <begin position="91"/>
        <end position="109"/>
    </location>
</feature>
<evidence type="ECO:0000313" key="4">
    <source>
        <dbReference type="EMBL" id="KAL1876061.1"/>
    </source>
</evidence>
<comment type="caution">
    <text evidence="4">The sequence shown here is derived from an EMBL/GenBank/DDBJ whole genome shotgun (WGS) entry which is preliminary data.</text>
</comment>
<evidence type="ECO:0000259" key="3">
    <source>
        <dbReference type="PROSITE" id="PS50003"/>
    </source>
</evidence>
<dbReference type="InterPro" id="IPR001849">
    <property type="entry name" value="PH_domain"/>
</dbReference>
<protein>
    <recommendedName>
        <fullName evidence="3">PH domain-containing protein</fullName>
    </recommendedName>
</protein>
<dbReference type="PROSITE" id="PS50003">
    <property type="entry name" value="PH_DOMAIN"/>
    <property type="match status" value="1"/>
</dbReference>
<feature type="compositionally biased region" description="Low complexity" evidence="2">
    <location>
        <begin position="250"/>
        <end position="264"/>
    </location>
</feature>
<keyword evidence="1" id="KW-0175">Coiled coil</keyword>
<reference evidence="4 5" key="1">
    <citation type="journal article" date="2024" name="IMA Fungus">
        <title>IMA Genome - F19 : A genome assembly and annotation guide to empower mycologists, including annotated draft genome sequences of Ceratocystis pirilliformis, Diaporthe australafricana, Fusarium ophioides, Paecilomyces lecythidis, and Sporothrix stenoceras.</title>
        <authorList>
            <person name="Aylward J."/>
            <person name="Wilson A.M."/>
            <person name="Visagie C.M."/>
            <person name="Spraker J."/>
            <person name="Barnes I."/>
            <person name="Buitendag C."/>
            <person name="Ceriani C."/>
            <person name="Del Mar Angel L."/>
            <person name="du Plessis D."/>
            <person name="Fuchs T."/>
            <person name="Gasser K."/>
            <person name="Kramer D."/>
            <person name="Li W."/>
            <person name="Munsamy K."/>
            <person name="Piso A."/>
            <person name="Price J.L."/>
            <person name="Sonnekus B."/>
            <person name="Thomas C."/>
            <person name="van der Nest A."/>
            <person name="van Dijk A."/>
            <person name="van Heerden A."/>
            <person name="van Vuuren N."/>
            <person name="Yilmaz N."/>
            <person name="Duong T.A."/>
            <person name="van der Merwe N.A."/>
            <person name="Wingfield M.J."/>
            <person name="Wingfield B.D."/>
        </authorList>
    </citation>
    <scope>NUCLEOTIDE SEQUENCE [LARGE SCALE GENOMIC DNA]</scope>
    <source>
        <strain evidence="4 5">CMW 18167</strain>
    </source>
</reference>
<evidence type="ECO:0000256" key="2">
    <source>
        <dbReference type="SAM" id="MobiDB-lite"/>
    </source>
</evidence>
<name>A0ABR3XJC3_9EURO</name>
<feature type="compositionally biased region" description="Basic and acidic residues" evidence="2">
    <location>
        <begin position="273"/>
        <end position="286"/>
    </location>
</feature>
<gene>
    <name evidence="4" type="ORF">Plec18167_005322</name>
</gene>
<evidence type="ECO:0000313" key="5">
    <source>
        <dbReference type="Proteomes" id="UP001583193"/>
    </source>
</evidence>
<dbReference type="Proteomes" id="UP001583193">
    <property type="component" value="Unassembled WGS sequence"/>
</dbReference>
<feature type="domain" description="PH" evidence="3">
    <location>
        <begin position="1"/>
        <end position="23"/>
    </location>
</feature>
<accession>A0ABR3XJC3</accession>